<dbReference type="AlphaFoldDB" id="A0A8T9CHU6"/>
<dbReference type="InterPro" id="IPR051540">
    <property type="entry name" value="S-2-haloacid_dehalogenase"/>
</dbReference>
<evidence type="ECO:0000313" key="2">
    <source>
        <dbReference type="EMBL" id="TVY85429.1"/>
    </source>
</evidence>
<dbReference type="PANTHER" id="PTHR43316">
    <property type="entry name" value="HYDROLASE, HALOACID DELAHOGENASE-RELATED"/>
    <property type="match status" value="1"/>
</dbReference>
<proteinExistence type="predicted"/>
<dbReference type="PANTHER" id="PTHR43316:SF4">
    <property type="entry name" value="ACID DEHALOGENASE, PUTATIVE (AFU_ORTHOLOGUE AFUA_8G05870)-RELATED"/>
    <property type="match status" value="1"/>
</dbReference>
<name>A0A8T9CHU6_9HELO</name>
<gene>
    <name evidence="2" type="primary">hdl</name>
    <name evidence="2" type="ORF">LSUE1_G000475</name>
</gene>
<dbReference type="InterPro" id="IPR023198">
    <property type="entry name" value="PGP-like_dom2"/>
</dbReference>
<protein>
    <submittedName>
        <fullName evidence="2">(S)-2-haloacid dehalogenase 4A</fullName>
    </submittedName>
</protein>
<dbReference type="InterPro" id="IPR036412">
    <property type="entry name" value="HAD-like_sf"/>
</dbReference>
<dbReference type="Gene3D" id="1.10.150.240">
    <property type="entry name" value="Putative phosphatase, domain 2"/>
    <property type="match status" value="1"/>
</dbReference>
<dbReference type="Gene3D" id="3.40.50.1000">
    <property type="entry name" value="HAD superfamily/HAD-like"/>
    <property type="match status" value="1"/>
</dbReference>
<evidence type="ECO:0000256" key="1">
    <source>
        <dbReference type="ARBA" id="ARBA00022801"/>
    </source>
</evidence>
<accession>A0A8T9CHU6</accession>
<keyword evidence="3" id="KW-1185">Reference proteome</keyword>
<evidence type="ECO:0000313" key="3">
    <source>
        <dbReference type="Proteomes" id="UP000469558"/>
    </source>
</evidence>
<organism evidence="2 3">
    <name type="scientific">Lachnellula suecica</name>
    <dbReference type="NCBI Taxonomy" id="602035"/>
    <lineage>
        <taxon>Eukaryota</taxon>
        <taxon>Fungi</taxon>
        <taxon>Dikarya</taxon>
        <taxon>Ascomycota</taxon>
        <taxon>Pezizomycotina</taxon>
        <taxon>Leotiomycetes</taxon>
        <taxon>Helotiales</taxon>
        <taxon>Lachnaceae</taxon>
        <taxon>Lachnellula</taxon>
    </lineage>
</organism>
<dbReference type="InterPro" id="IPR023214">
    <property type="entry name" value="HAD_sf"/>
</dbReference>
<dbReference type="OrthoDB" id="2363873at2759"/>
<dbReference type="Proteomes" id="UP000469558">
    <property type="component" value="Unassembled WGS sequence"/>
</dbReference>
<comment type="caution">
    <text evidence="2">The sequence shown here is derived from an EMBL/GenBank/DDBJ whole genome shotgun (WGS) entry which is preliminary data.</text>
</comment>
<dbReference type="GO" id="GO:0016787">
    <property type="term" value="F:hydrolase activity"/>
    <property type="evidence" value="ECO:0007669"/>
    <property type="project" value="UniProtKB-KW"/>
</dbReference>
<sequence>MSTTSKNIVFDVVGTCVSYDNFYKAIDERLGDKLRAEGIKPKLLGFAWQEAAEREYTYLSISGAYVPFWKVFQPLFHRMLWMAGIEDPRSFATDEDSLYMVEAYKKLDKRPGIDECFKKLRDAGFTVWALTSGDTARVRGYFTSNGVDMPAENFVSCDTLGVGKPAPGAYAALLEKFGKEEKPWFAAAHTWDSSAAQRNGFKSAWCSVWEKEECVDIFGKSDVTADTLPELADKVIAASK</sequence>
<dbReference type="EMBL" id="QGMK01000008">
    <property type="protein sequence ID" value="TVY85429.1"/>
    <property type="molecule type" value="Genomic_DNA"/>
</dbReference>
<dbReference type="Pfam" id="PF00702">
    <property type="entry name" value="Hydrolase"/>
    <property type="match status" value="1"/>
</dbReference>
<dbReference type="SUPFAM" id="SSF56784">
    <property type="entry name" value="HAD-like"/>
    <property type="match status" value="1"/>
</dbReference>
<keyword evidence="1" id="KW-0378">Hydrolase</keyword>
<reference evidence="2 3" key="1">
    <citation type="submission" date="2018-05" db="EMBL/GenBank/DDBJ databases">
        <title>Genome sequencing and assembly of the regulated plant pathogen Lachnellula willkommii and related sister species for the development of diagnostic species identification markers.</title>
        <authorList>
            <person name="Giroux E."/>
            <person name="Bilodeau G."/>
        </authorList>
    </citation>
    <scope>NUCLEOTIDE SEQUENCE [LARGE SCALE GENOMIC DNA]</scope>
    <source>
        <strain evidence="2 3">CBS 268.59</strain>
    </source>
</reference>